<dbReference type="Proteomes" id="UP000240880">
    <property type="component" value="Unassembled WGS sequence"/>
</dbReference>
<comment type="caution">
    <text evidence="2">The sequence shown here is derived from an EMBL/GenBank/DDBJ whole genome shotgun (WGS) entry which is preliminary data.</text>
</comment>
<sequence length="139" mass="15472">MDSQGVMVFDYQDPSISSYYYTVEDFVKPSYAYPYFYFGAQSVSPFNPPYYYSYGYQIGFSSSQYPLTTGWLAEVYNAGYAIIAGKSLLIPCNTLAQSAKVFVTEVVSVAATLTGILAGFGVIRFMPKKIMSPQSKSHR</sequence>
<organism evidence="2 3">
    <name type="scientific">Candidatus Marsarchaeota G1 archaeon OSP_D</name>
    <dbReference type="NCBI Taxonomy" id="1978155"/>
    <lineage>
        <taxon>Archaea</taxon>
        <taxon>Candidatus Marsarchaeota</taxon>
        <taxon>Candidatus Marsarchaeota group 1</taxon>
    </lineage>
</organism>
<dbReference type="EMBL" id="NEXC01000006">
    <property type="protein sequence ID" value="PSN84221.1"/>
    <property type="molecule type" value="Genomic_DNA"/>
</dbReference>
<proteinExistence type="predicted"/>
<feature type="transmembrane region" description="Helical" evidence="1">
    <location>
        <begin position="106"/>
        <end position="126"/>
    </location>
</feature>
<name>A0A2R6ACU4_9ARCH</name>
<evidence type="ECO:0000313" key="3">
    <source>
        <dbReference type="Proteomes" id="UP000240880"/>
    </source>
</evidence>
<accession>A0A2R6ACU4</accession>
<evidence type="ECO:0000313" key="2">
    <source>
        <dbReference type="EMBL" id="PSN84221.1"/>
    </source>
</evidence>
<keyword evidence="1" id="KW-0472">Membrane</keyword>
<reference evidence="2 3" key="1">
    <citation type="submission" date="2017-04" db="EMBL/GenBank/DDBJ databases">
        <title>Novel microbial lineages endemic to geothermal iron-oxide mats fill important gaps in the evolutionary history of Archaea.</title>
        <authorList>
            <person name="Jay Z.J."/>
            <person name="Beam J.P."/>
            <person name="Dlakic M."/>
            <person name="Rusch D.B."/>
            <person name="Kozubal M.A."/>
            <person name="Inskeep W.P."/>
        </authorList>
    </citation>
    <scope>NUCLEOTIDE SEQUENCE [LARGE SCALE GENOMIC DNA]</scope>
    <source>
        <strain evidence="2">OSP_D</strain>
    </source>
</reference>
<keyword evidence="1" id="KW-0812">Transmembrane</keyword>
<dbReference type="AlphaFoldDB" id="A0A2R6ACU4"/>
<evidence type="ECO:0000256" key="1">
    <source>
        <dbReference type="SAM" id="Phobius"/>
    </source>
</evidence>
<gene>
    <name evidence="2" type="ORF">B9Q01_01980</name>
</gene>
<keyword evidence="1" id="KW-1133">Transmembrane helix</keyword>
<protein>
    <submittedName>
        <fullName evidence="2">Uncharacterized protein</fullName>
    </submittedName>
</protein>